<feature type="compositionally biased region" description="Basic and acidic residues" evidence="1">
    <location>
        <begin position="586"/>
        <end position="595"/>
    </location>
</feature>
<feature type="region of interest" description="Disordered" evidence="1">
    <location>
        <begin position="501"/>
        <end position="563"/>
    </location>
</feature>
<feature type="region of interest" description="Disordered" evidence="1">
    <location>
        <begin position="330"/>
        <end position="378"/>
    </location>
</feature>
<feature type="transmembrane region" description="Helical" evidence="2">
    <location>
        <begin position="130"/>
        <end position="150"/>
    </location>
</feature>
<evidence type="ECO:0000313" key="4">
    <source>
        <dbReference type="Proteomes" id="UP000177777"/>
    </source>
</evidence>
<dbReference type="EMBL" id="MFUE01000020">
    <property type="protein sequence ID" value="OGI76987.1"/>
    <property type="molecule type" value="Genomic_DNA"/>
</dbReference>
<feature type="transmembrane region" description="Helical" evidence="2">
    <location>
        <begin position="162"/>
        <end position="182"/>
    </location>
</feature>
<dbReference type="Proteomes" id="UP000177777">
    <property type="component" value="Unassembled WGS sequence"/>
</dbReference>
<evidence type="ECO:0000313" key="3">
    <source>
        <dbReference type="EMBL" id="OGI76987.1"/>
    </source>
</evidence>
<feature type="compositionally biased region" description="Polar residues" evidence="1">
    <location>
        <begin position="682"/>
        <end position="695"/>
    </location>
</feature>
<evidence type="ECO:0000256" key="1">
    <source>
        <dbReference type="SAM" id="MobiDB-lite"/>
    </source>
</evidence>
<reference evidence="3 4" key="1">
    <citation type="journal article" date="2016" name="Nat. Commun.">
        <title>Thousands of microbial genomes shed light on interconnected biogeochemical processes in an aquifer system.</title>
        <authorList>
            <person name="Anantharaman K."/>
            <person name="Brown C.T."/>
            <person name="Hug L.A."/>
            <person name="Sharon I."/>
            <person name="Castelle C.J."/>
            <person name="Probst A.J."/>
            <person name="Thomas B.C."/>
            <person name="Singh A."/>
            <person name="Wilkins M.J."/>
            <person name="Karaoz U."/>
            <person name="Brodie E.L."/>
            <person name="Williams K.H."/>
            <person name="Hubbard S.S."/>
            <person name="Banfield J.F."/>
        </authorList>
    </citation>
    <scope>NUCLEOTIDE SEQUENCE [LARGE SCALE GENOMIC DNA]</scope>
</reference>
<keyword evidence="2" id="KW-0812">Transmembrane</keyword>
<dbReference type="STRING" id="1801754.A3D42_02560"/>
<proteinExistence type="predicted"/>
<keyword evidence="2" id="KW-0472">Membrane</keyword>
<protein>
    <submittedName>
        <fullName evidence="3">Uncharacterized protein</fullName>
    </submittedName>
</protein>
<accession>A0A1F6W4X3</accession>
<comment type="caution">
    <text evidence="3">The sequence shown here is derived from an EMBL/GenBank/DDBJ whole genome shotgun (WGS) entry which is preliminary data.</text>
</comment>
<feature type="transmembrane region" description="Helical" evidence="2">
    <location>
        <begin position="218"/>
        <end position="240"/>
    </location>
</feature>
<sequence length="854" mass="93496">MALIFDALKRLKRKKENSGENTEQEELANEVLATLGYSQKGKKLKREKTPTPRMDMEAVARKIQEELKKSQSTSWEEKDRVARDIFLQAKEDFQNQRIAESGPLKKRWAATEKWWTGMDATKSGRIGKTMLSAALMGGATIGSAALLGYIPSSVYGAATKLVGRVGLATAFTTGSTGLNMFLASGKMAQINENIKENSELYDIKDVGRALRGATMAGGLGFSLLMGGWMVVGIGAGGMVARAGLNYASNKYKENLERKKRITLGRIEVPADNFDIDSFAKYLKSIDGEYDSITRSLRNARLAKNILGGALTIGTGVATLGALSDMAEASSDDSQAVRQAESAAQEQAELTPESRANLQDSSVPPLAPEATPPPAESFTEAIPEQPQVGIPIQEPEPPLTRTIDDSTADALVHKGEGITHPLARQIEENGELARALGYKGDMDDARALQNFTRGPSGAAYKLAGELGYVNAETGEELRVGPIDEIAYKLSLNSEGKIEVEELRGGGATSVEKHTQGETSYEGDAKERYEYKETPKYGEPRKEVASADTPTQAQETPTQAPTTEEVLEKAREEIRKTEELEERLPLEFPRAPEKSEPVEETPVEAEENKQTENSRTGEVEEVRARVENAYPRPDRSTGVNYTYDSETGPYGRQHPFDGESRIGAGFGPDSRSLRGERFPDTGQPGDSTGTNYTFSSGTGPYGEHGPLFYDFAPGSEIPPDVMGELNLPSEFTKNHFGLSPGEIWEVRSVYEENLDKLLPQDESIDWSSIKNVSARDVLANEKLTNEPVHTNMLTYLGILKEETGLEPRGGMFRTEETLGQYIVRALEKAADNGKLDAIRDRVEELYKYGLKYGIIK</sequence>
<organism evidence="3 4">
    <name type="scientific">Candidatus Nomurabacteria bacterium RIFCSPHIGHO2_02_FULL_41_18</name>
    <dbReference type="NCBI Taxonomy" id="1801754"/>
    <lineage>
        <taxon>Bacteria</taxon>
        <taxon>Candidatus Nomuraibacteriota</taxon>
    </lineage>
</organism>
<feature type="compositionally biased region" description="Basic and acidic residues" evidence="1">
    <location>
        <begin position="604"/>
        <end position="624"/>
    </location>
</feature>
<name>A0A1F6W4X3_9BACT</name>
<feature type="compositionally biased region" description="Low complexity" evidence="1">
    <location>
        <begin position="335"/>
        <end position="348"/>
    </location>
</feature>
<feature type="compositionally biased region" description="Pro residues" evidence="1">
    <location>
        <begin position="364"/>
        <end position="374"/>
    </location>
</feature>
<feature type="compositionally biased region" description="Basic and acidic residues" evidence="1">
    <location>
        <begin position="521"/>
        <end position="543"/>
    </location>
</feature>
<feature type="region of interest" description="Disordered" evidence="1">
    <location>
        <begin position="586"/>
        <end position="695"/>
    </location>
</feature>
<evidence type="ECO:0000256" key="2">
    <source>
        <dbReference type="SAM" id="Phobius"/>
    </source>
</evidence>
<gene>
    <name evidence="3" type="ORF">A3D42_02560</name>
</gene>
<feature type="compositionally biased region" description="Low complexity" evidence="1">
    <location>
        <begin position="547"/>
        <end position="562"/>
    </location>
</feature>
<keyword evidence="2" id="KW-1133">Transmembrane helix</keyword>
<dbReference type="AlphaFoldDB" id="A0A1F6W4X3"/>